<gene>
    <name evidence="2" type="ORF">BLA60_36455</name>
</gene>
<dbReference type="EMBL" id="MSIF01000030">
    <property type="protein sequence ID" value="OLF05325.1"/>
    <property type="molecule type" value="Genomic_DNA"/>
</dbReference>
<organism evidence="2 3">
    <name type="scientific">Actinophytocola xinjiangensis</name>
    <dbReference type="NCBI Taxonomy" id="485602"/>
    <lineage>
        <taxon>Bacteria</taxon>
        <taxon>Bacillati</taxon>
        <taxon>Actinomycetota</taxon>
        <taxon>Actinomycetes</taxon>
        <taxon>Pseudonocardiales</taxon>
        <taxon>Pseudonocardiaceae</taxon>
    </lineage>
</organism>
<sequence length="321" mass="34518">MAAERPGASVLGLAEAERVAYELLVERSPATVEELERGWTRPESLTEVLARLEERSLASTVAGTPPRLRAQSPRVAFDGVLAEYEEALEHARRHVAVLETAYQARPAAPDSSVVELVTGQRVVRQRLARILAGARERVDCLAKPPALVEGTGTRAGLVCRTVYDQAAIEHPGALAGVARRIEEGELARVLPDLPVSLVVADGRLAVLPLRRDPGAPDAIMVVHPSALLDALGTLFEGLWRRALPLHPSAHAEPEGVRPAVDRTRLVTLLLSGLTDESIAHQLGLSHRTVQRRVATLMAELGAHTRFQAGVRAALLITRPGS</sequence>
<proteinExistence type="predicted"/>
<name>A0A7Z1AUP4_9PSEU</name>
<dbReference type="InterPro" id="IPR000792">
    <property type="entry name" value="Tscrpt_reg_LuxR_C"/>
</dbReference>
<dbReference type="GO" id="GO:0003677">
    <property type="term" value="F:DNA binding"/>
    <property type="evidence" value="ECO:0007669"/>
    <property type="project" value="InterPro"/>
</dbReference>
<dbReference type="InterPro" id="IPR051797">
    <property type="entry name" value="TrmB-like"/>
</dbReference>
<dbReference type="RefSeq" id="WP_075137638.1">
    <property type="nucleotide sequence ID" value="NZ_MSIF01000030.1"/>
</dbReference>
<evidence type="ECO:0000259" key="1">
    <source>
        <dbReference type="SMART" id="SM00421"/>
    </source>
</evidence>
<dbReference type="Pfam" id="PF01978">
    <property type="entry name" value="TrmB"/>
    <property type="match status" value="1"/>
</dbReference>
<reference evidence="2 3" key="1">
    <citation type="submission" date="2016-12" db="EMBL/GenBank/DDBJ databases">
        <title>The draft genome sequence of Actinophytocola xinjiangensis.</title>
        <authorList>
            <person name="Wang W."/>
            <person name="Yuan L."/>
        </authorList>
    </citation>
    <scope>NUCLEOTIDE SEQUENCE [LARGE SCALE GENOMIC DNA]</scope>
    <source>
        <strain evidence="2 3">CGMCC 4.4663</strain>
    </source>
</reference>
<dbReference type="InterPro" id="IPR036388">
    <property type="entry name" value="WH-like_DNA-bd_sf"/>
</dbReference>
<dbReference type="InterPro" id="IPR002831">
    <property type="entry name" value="Tscrpt_reg_TrmB_N"/>
</dbReference>
<evidence type="ECO:0000313" key="2">
    <source>
        <dbReference type="EMBL" id="OLF05325.1"/>
    </source>
</evidence>
<dbReference type="OrthoDB" id="5932488at2"/>
<protein>
    <recommendedName>
        <fullName evidence="1">HTH luxR-type domain-containing protein</fullName>
    </recommendedName>
</protein>
<dbReference type="SMART" id="SM00421">
    <property type="entry name" value="HTH_LUXR"/>
    <property type="match status" value="1"/>
</dbReference>
<keyword evidence="3" id="KW-1185">Reference proteome</keyword>
<evidence type="ECO:0000313" key="3">
    <source>
        <dbReference type="Proteomes" id="UP000185696"/>
    </source>
</evidence>
<dbReference type="Proteomes" id="UP000185696">
    <property type="component" value="Unassembled WGS sequence"/>
</dbReference>
<feature type="domain" description="HTH luxR-type" evidence="1">
    <location>
        <begin position="263"/>
        <end position="312"/>
    </location>
</feature>
<dbReference type="AlphaFoldDB" id="A0A7Z1AUP4"/>
<dbReference type="PANTHER" id="PTHR34293:SF1">
    <property type="entry name" value="HTH-TYPE TRANSCRIPTIONAL REGULATOR TRMBL2"/>
    <property type="match status" value="1"/>
</dbReference>
<accession>A0A7Z1AUP4</accession>
<dbReference type="SUPFAM" id="SSF46894">
    <property type="entry name" value="C-terminal effector domain of the bipartite response regulators"/>
    <property type="match status" value="1"/>
</dbReference>
<dbReference type="Pfam" id="PF00196">
    <property type="entry name" value="GerE"/>
    <property type="match status" value="1"/>
</dbReference>
<dbReference type="Gene3D" id="1.10.10.10">
    <property type="entry name" value="Winged helix-like DNA-binding domain superfamily/Winged helix DNA-binding domain"/>
    <property type="match status" value="2"/>
</dbReference>
<dbReference type="GO" id="GO:0006355">
    <property type="term" value="P:regulation of DNA-templated transcription"/>
    <property type="evidence" value="ECO:0007669"/>
    <property type="project" value="InterPro"/>
</dbReference>
<dbReference type="PANTHER" id="PTHR34293">
    <property type="entry name" value="HTH-TYPE TRANSCRIPTIONAL REGULATOR TRMBL2"/>
    <property type="match status" value="1"/>
</dbReference>
<dbReference type="InterPro" id="IPR016032">
    <property type="entry name" value="Sig_transdc_resp-reg_C-effctor"/>
</dbReference>
<comment type="caution">
    <text evidence="2">The sequence shown here is derived from an EMBL/GenBank/DDBJ whole genome shotgun (WGS) entry which is preliminary data.</text>
</comment>